<dbReference type="RefSeq" id="WP_074817812.1">
    <property type="nucleotide sequence ID" value="NZ_FNTI01000001.1"/>
</dbReference>
<dbReference type="OrthoDB" id="8256562at2"/>
<dbReference type="Proteomes" id="UP000183208">
    <property type="component" value="Unassembled WGS sequence"/>
</dbReference>
<evidence type="ECO:0000256" key="1">
    <source>
        <dbReference type="SAM" id="SignalP"/>
    </source>
</evidence>
<feature type="signal peptide" evidence="1">
    <location>
        <begin position="1"/>
        <end position="23"/>
    </location>
</feature>
<reference evidence="2 3" key="1">
    <citation type="submission" date="2016-10" db="EMBL/GenBank/DDBJ databases">
        <authorList>
            <person name="de Groot N.N."/>
        </authorList>
    </citation>
    <scope>NUCLEOTIDE SEQUENCE [LARGE SCALE GENOMIC DNA]</scope>
    <source>
        <strain evidence="2 3">GAS522</strain>
    </source>
</reference>
<organism evidence="2 3">
    <name type="scientific">Bradyrhizobium lablabi</name>
    <dbReference type="NCBI Taxonomy" id="722472"/>
    <lineage>
        <taxon>Bacteria</taxon>
        <taxon>Pseudomonadati</taxon>
        <taxon>Pseudomonadota</taxon>
        <taxon>Alphaproteobacteria</taxon>
        <taxon>Hyphomicrobiales</taxon>
        <taxon>Nitrobacteraceae</taxon>
        <taxon>Bradyrhizobium</taxon>
    </lineage>
</organism>
<proteinExistence type="predicted"/>
<gene>
    <name evidence="2" type="ORF">SAMN05444171_1737</name>
</gene>
<protein>
    <submittedName>
        <fullName evidence="2">Uncharacterized protein</fullName>
    </submittedName>
</protein>
<dbReference type="AlphaFoldDB" id="A0A1H4TKI2"/>
<name>A0A1H4TKI2_9BRAD</name>
<evidence type="ECO:0000313" key="3">
    <source>
        <dbReference type="Proteomes" id="UP000183208"/>
    </source>
</evidence>
<feature type="chain" id="PRO_5010194437" evidence="1">
    <location>
        <begin position="24"/>
        <end position="70"/>
    </location>
</feature>
<dbReference type="EMBL" id="FNTI01000001">
    <property type="protein sequence ID" value="SEC56907.1"/>
    <property type="molecule type" value="Genomic_DNA"/>
</dbReference>
<keyword evidence="1" id="KW-0732">Signal</keyword>
<evidence type="ECO:0000313" key="2">
    <source>
        <dbReference type="EMBL" id="SEC56907.1"/>
    </source>
</evidence>
<sequence length="70" mass="7014">MTKLTFVAAALVAAATYTTEASAARGNAASRHTQPAMATNTAANCVRAPNVGAFASAPYSVPPCMPDTAN</sequence>
<accession>A0A1H4TKI2</accession>